<organism evidence="10 11">
    <name type="scientific">Porphyromonas macacae</name>
    <dbReference type="NCBI Taxonomy" id="28115"/>
    <lineage>
        <taxon>Bacteria</taxon>
        <taxon>Pseudomonadati</taxon>
        <taxon>Bacteroidota</taxon>
        <taxon>Bacteroidia</taxon>
        <taxon>Bacteroidales</taxon>
        <taxon>Porphyromonadaceae</taxon>
        <taxon>Porphyromonas</taxon>
    </lineage>
</organism>
<comment type="similarity">
    <text evidence="8">Belongs to the tRNA(Ile)-lysidine synthase family.</text>
</comment>
<dbReference type="GO" id="GO:0006400">
    <property type="term" value="P:tRNA modification"/>
    <property type="evidence" value="ECO:0007669"/>
    <property type="project" value="UniProtKB-UniRule"/>
</dbReference>
<dbReference type="EC" id="6.3.4.19" evidence="8"/>
<evidence type="ECO:0000259" key="9">
    <source>
        <dbReference type="SMART" id="SM00977"/>
    </source>
</evidence>
<dbReference type="AlphaFoldDB" id="A0A0A2EBZ4"/>
<dbReference type="STRING" id="28115.HQ47_02195"/>
<keyword evidence="4 8" id="KW-0819">tRNA processing</keyword>
<dbReference type="SMART" id="SM00977">
    <property type="entry name" value="TilS_C"/>
    <property type="match status" value="1"/>
</dbReference>
<evidence type="ECO:0000256" key="4">
    <source>
        <dbReference type="ARBA" id="ARBA00022694"/>
    </source>
</evidence>
<evidence type="ECO:0000256" key="2">
    <source>
        <dbReference type="ARBA" id="ARBA00022490"/>
    </source>
</evidence>
<dbReference type="NCBIfam" id="TIGR02432">
    <property type="entry name" value="lysidine_TilS_N"/>
    <property type="match status" value="1"/>
</dbReference>
<evidence type="ECO:0000256" key="8">
    <source>
        <dbReference type="HAMAP-Rule" id="MF_01161"/>
    </source>
</evidence>
<dbReference type="InterPro" id="IPR011063">
    <property type="entry name" value="TilS/TtcA_N"/>
</dbReference>
<comment type="function">
    <text evidence="8">Ligates lysine onto the cytidine present at position 34 of the AUA codon-specific tRNA(Ile) that contains the anticodon CAU, in an ATP-dependent manner. Cytidine is converted to lysidine, thus changing the amino acid specificity of the tRNA from methionine to isoleucine.</text>
</comment>
<comment type="caution">
    <text evidence="10">The sequence shown here is derived from an EMBL/GenBank/DDBJ whole genome shotgun (WGS) entry which is preliminary data.</text>
</comment>
<dbReference type="GO" id="GO:0032267">
    <property type="term" value="F:tRNA(Ile)-lysidine synthase activity"/>
    <property type="evidence" value="ECO:0007669"/>
    <property type="project" value="UniProtKB-EC"/>
</dbReference>
<dbReference type="SUPFAM" id="SSF56037">
    <property type="entry name" value="PheT/TilS domain"/>
    <property type="match status" value="1"/>
</dbReference>
<dbReference type="HAMAP" id="MF_01161">
    <property type="entry name" value="tRNA_Ile_lys_synt"/>
    <property type="match status" value="1"/>
</dbReference>
<feature type="binding site" evidence="8">
    <location>
        <begin position="29"/>
        <end position="34"/>
    </location>
    <ligand>
        <name>ATP</name>
        <dbReference type="ChEBI" id="CHEBI:30616"/>
    </ligand>
</feature>
<dbReference type="OrthoDB" id="9807403at2"/>
<gene>
    <name evidence="8" type="primary">tilS</name>
    <name evidence="10" type="ORF">HQ47_02195</name>
</gene>
<comment type="catalytic activity">
    <reaction evidence="7 8">
        <text>cytidine(34) in tRNA(Ile2) + L-lysine + ATP = lysidine(34) in tRNA(Ile2) + AMP + diphosphate + H(+)</text>
        <dbReference type="Rhea" id="RHEA:43744"/>
        <dbReference type="Rhea" id="RHEA-COMP:10625"/>
        <dbReference type="Rhea" id="RHEA-COMP:10670"/>
        <dbReference type="ChEBI" id="CHEBI:15378"/>
        <dbReference type="ChEBI" id="CHEBI:30616"/>
        <dbReference type="ChEBI" id="CHEBI:32551"/>
        <dbReference type="ChEBI" id="CHEBI:33019"/>
        <dbReference type="ChEBI" id="CHEBI:82748"/>
        <dbReference type="ChEBI" id="CHEBI:83665"/>
        <dbReference type="ChEBI" id="CHEBI:456215"/>
        <dbReference type="EC" id="6.3.4.19"/>
    </reaction>
</comment>
<keyword evidence="2 8" id="KW-0963">Cytoplasm</keyword>
<dbReference type="NCBIfam" id="TIGR02433">
    <property type="entry name" value="lysidine_TilS_C"/>
    <property type="match status" value="1"/>
</dbReference>
<dbReference type="SUPFAM" id="SSF52402">
    <property type="entry name" value="Adenine nucleotide alpha hydrolases-like"/>
    <property type="match status" value="1"/>
</dbReference>
<dbReference type="PANTHER" id="PTHR43033:SF1">
    <property type="entry name" value="TRNA(ILE)-LYSIDINE SYNTHASE-RELATED"/>
    <property type="match status" value="1"/>
</dbReference>
<proteinExistence type="inferred from homology"/>
<evidence type="ECO:0000256" key="1">
    <source>
        <dbReference type="ARBA" id="ARBA00004496"/>
    </source>
</evidence>
<evidence type="ECO:0000256" key="3">
    <source>
        <dbReference type="ARBA" id="ARBA00022598"/>
    </source>
</evidence>
<dbReference type="Proteomes" id="UP000030103">
    <property type="component" value="Unassembled WGS sequence"/>
</dbReference>
<dbReference type="InterPro" id="IPR012795">
    <property type="entry name" value="tRNA_Ile_lys_synt_N"/>
</dbReference>
<dbReference type="Pfam" id="PF01171">
    <property type="entry name" value="ATP_bind_3"/>
    <property type="match status" value="1"/>
</dbReference>
<dbReference type="PANTHER" id="PTHR43033">
    <property type="entry name" value="TRNA(ILE)-LYSIDINE SYNTHASE-RELATED"/>
    <property type="match status" value="1"/>
</dbReference>
<keyword evidence="3 8" id="KW-0436">Ligase</keyword>
<evidence type="ECO:0000256" key="7">
    <source>
        <dbReference type="ARBA" id="ARBA00048539"/>
    </source>
</evidence>
<dbReference type="GO" id="GO:0005737">
    <property type="term" value="C:cytoplasm"/>
    <property type="evidence" value="ECO:0007669"/>
    <property type="project" value="UniProtKB-SubCell"/>
</dbReference>
<dbReference type="eggNOG" id="COG0037">
    <property type="taxonomic scope" value="Bacteria"/>
</dbReference>
<comment type="subcellular location">
    <subcellularLocation>
        <location evidence="1 8">Cytoplasm</location>
    </subcellularLocation>
</comment>
<evidence type="ECO:0000256" key="5">
    <source>
        <dbReference type="ARBA" id="ARBA00022741"/>
    </source>
</evidence>
<accession>A0A0A2EBZ4</accession>
<evidence type="ECO:0000256" key="6">
    <source>
        <dbReference type="ARBA" id="ARBA00022840"/>
    </source>
</evidence>
<keyword evidence="5 8" id="KW-0547">Nucleotide-binding</keyword>
<dbReference type="InterPro" id="IPR012796">
    <property type="entry name" value="Lysidine-tRNA-synth_C"/>
</dbReference>
<dbReference type="RefSeq" id="WP_036872989.1">
    <property type="nucleotide sequence ID" value="NZ_JRFA01000008.1"/>
</dbReference>
<evidence type="ECO:0000313" key="11">
    <source>
        <dbReference type="Proteomes" id="UP000030103"/>
    </source>
</evidence>
<dbReference type="Pfam" id="PF11734">
    <property type="entry name" value="TilS_C"/>
    <property type="match status" value="1"/>
</dbReference>
<feature type="domain" description="Lysidine-tRNA(Ile) synthetase C-terminal" evidence="9">
    <location>
        <begin position="370"/>
        <end position="442"/>
    </location>
</feature>
<evidence type="ECO:0000313" key="10">
    <source>
        <dbReference type="EMBL" id="KGN75177.1"/>
    </source>
</evidence>
<comment type="domain">
    <text evidence="8">The N-terminal region contains the highly conserved SGGXDS motif, predicted to be a P-loop motif involved in ATP binding.</text>
</comment>
<dbReference type="GO" id="GO:0005524">
    <property type="term" value="F:ATP binding"/>
    <property type="evidence" value="ECO:0007669"/>
    <property type="project" value="UniProtKB-UniRule"/>
</dbReference>
<protein>
    <recommendedName>
        <fullName evidence="8">tRNA(Ile)-lysidine synthase</fullName>
        <ecNumber evidence="8">6.3.4.19</ecNumber>
    </recommendedName>
    <alternativeName>
        <fullName evidence="8">tRNA(Ile)-2-lysyl-cytidine synthase</fullName>
    </alternativeName>
    <alternativeName>
        <fullName evidence="8">tRNA(Ile)-lysidine synthetase</fullName>
    </alternativeName>
</protein>
<dbReference type="EMBL" id="JRFA01000008">
    <property type="protein sequence ID" value="KGN75177.1"/>
    <property type="molecule type" value="Genomic_DNA"/>
</dbReference>
<dbReference type="CDD" id="cd01992">
    <property type="entry name" value="TilS_N"/>
    <property type="match status" value="1"/>
</dbReference>
<dbReference type="Gene3D" id="3.40.50.620">
    <property type="entry name" value="HUPs"/>
    <property type="match status" value="1"/>
</dbReference>
<sequence length="447" mass="51431">MSELLKTVSDTIKREQLLSVREKVIVAISGGADSVALLMALFSLDFQVVAAHCNFHLRGDESDGDEEYIRQLCKTLGIEIYVKDFDTYAYAGEHSLSVEMAARELRYTWFDELCDDLGIGKIAVAHHKNDQVETVLLNLSMGTGIRGVRGMRYMRDGKIIRPLLDVSREEIECFLQEQNLSYREDSTNKEFVYKRNALRHKIIPAFTALNPAFVETVARTARNLAGVEELYNYTLRKIRCEVQTDSGFLIQPLKTYPALDTILYELLREYGFNRLQCTDIRTSLYNPPGAVFFSATHRLIRGRETLELIRLDDLRCDMPPVSIDLLSGSGRVELPLGDVFWKKLRIDELSSFERNANLLYLDARLLPDRLLFRKVHPGDRIKPFGMKGTKKVSRIFIDNHISHRERQSTFLLTCGDFVLWIPGRVVSDRFRIDENTQNIFVFTFIPR</sequence>
<keyword evidence="6 8" id="KW-0067">ATP-binding</keyword>
<dbReference type="InterPro" id="IPR012094">
    <property type="entry name" value="tRNA_Ile_lys_synt"/>
</dbReference>
<keyword evidence="11" id="KW-1185">Reference proteome</keyword>
<reference evidence="10 11" key="1">
    <citation type="submission" date="2014-09" db="EMBL/GenBank/DDBJ databases">
        <title>Draft Genome Sequence of Porphyromonas macacae COT-192_OH2859.</title>
        <authorList>
            <person name="Wallis C."/>
            <person name="Deusch O."/>
            <person name="O'Flynn C."/>
            <person name="Davis I."/>
            <person name="Horsfall A."/>
            <person name="Kirkwood N."/>
            <person name="Harris S."/>
            <person name="Eisen J.A."/>
            <person name="Coil D.A."/>
            <person name="Darling A.E."/>
            <person name="Jospin G."/>
            <person name="Alexiev A."/>
        </authorList>
    </citation>
    <scope>NUCLEOTIDE SEQUENCE [LARGE SCALE GENOMIC DNA]</scope>
    <source>
        <strain evidence="11">COT-192 OH2859</strain>
    </source>
</reference>
<name>A0A0A2EBZ4_9PORP</name>
<dbReference type="InterPro" id="IPR014729">
    <property type="entry name" value="Rossmann-like_a/b/a_fold"/>
</dbReference>